<gene>
    <name evidence="4" type="ORF">HEB94_008386</name>
</gene>
<dbReference type="Pfam" id="PF00085">
    <property type="entry name" value="Thioredoxin"/>
    <property type="match status" value="1"/>
</dbReference>
<keyword evidence="2" id="KW-0676">Redox-active center</keyword>
<dbReference type="GO" id="GO:0015035">
    <property type="term" value="F:protein-disulfide reductase activity"/>
    <property type="evidence" value="ECO:0007669"/>
    <property type="project" value="TreeGrafter"/>
</dbReference>
<evidence type="ECO:0000256" key="1">
    <source>
        <dbReference type="ARBA" id="ARBA00008987"/>
    </source>
</evidence>
<dbReference type="Proteomes" id="UP000638648">
    <property type="component" value="Unassembled WGS sequence"/>
</dbReference>
<dbReference type="SUPFAM" id="SSF48452">
    <property type="entry name" value="TPR-like"/>
    <property type="match status" value="1"/>
</dbReference>
<dbReference type="SUPFAM" id="SSF52833">
    <property type="entry name" value="Thioredoxin-like"/>
    <property type="match status" value="1"/>
</dbReference>
<dbReference type="CDD" id="cd02956">
    <property type="entry name" value="ybbN"/>
    <property type="match status" value="1"/>
</dbReference>
<proteinExistence type="inferred from homology"/>
<organism evidence="4 5">
    <name type="scientific">Actinopolymorpha pittospori</name>
    <dbReference type="NCBI Taxonomy" id="648752"/>
    <lineage>
        <taxon>Bacteria</taxon>
        <taxon>Bacillati</taxon>
        <taxon>Actinomycetota</taxon>
        <taxon>Actinomycetes</taxon>
        <taxon>Propionibacteriales</taxon>
        <taxon>Actinopolymorphaceae</taxon>
        <taxon>Actinopolymorpha</taxon>
    </lineage>
</organism>
<dbReference type="PROSITE" id="PS51352">
    <property type="entry name" value="THIOREDOXIN_2"/>
    <property type="match status" value="1"/>
</dbReference>
<dbReference type="InterPro" id="IPR036249">
    <property type="entry name" value="Thioredoxin-like_sf"/>
</dbReference>
<dbReference type="InterPro" id="IPR013766">
    <property type="entry name" value="Thioredoxin_domain"/>
</dbReference>
<evidence type="ECO:0000313" key="4">
    <source>
        <dbReference type="EMBL" id="MBE1611538.1"/>
    </source>
</evidence>
<keyword evidence="5" id="KW-1185">Reference proteome</keyword>
<dbReference type="AlphaFoldDB" id="A0A927RPU8"/>
<dbReference type="InterPro" id="IPR011990">
    <property type="entry name" value="TPR-like_helical_dom_sf"/>
</dbReference>
<dbReference type="Pfam" id="PF14561">
    <property type="entry name" value="TPR_20"/>
    <property type="match status" value="1"/>
</dbReference>
<feature type="domain" description="Thioredoxin" evidence="3">
    <location>
        <begin position="15"/>
        <end position="149"/>
    </location>
</feature>
<dbReference type="PANTHER" id="PTHR45663">
    <property type="entry name" value="GEO12009P1"/>
    <property type="match status" value="1"/>
</dbReference>
<sequence>MTGNFSRYGAVDLSGLAASSTPSAAASGARGGAPAGSAPGGYVIDVTEATFQQDVVDRSATVPVVIDFWATWCQPCKQLSPILERLATDYAGKFLLAKIDVDENPRLSQAAGIQSIPLVVAVVRGQLVPLFQGALPEAQVRQFIDELLRLAVAQGVTGTIDPVEGEPAPVEDEEAGDPRYAEADAAIAAGDLDGAVLAFEKVLAQAPADAEAKRGLAQAKLLRRIQDVDPAQVRADAAASPDEPKVQSLAADLDVADGRMQEGFRRLIDAIRRTSGDERDALRVHLLELFEAIGSEEELVRAARRELSSALF</sequence>
<evidence type="ECO:0000259" key="3">
    <source>
        <dbReference type="PROSITE" id="PS51352"/>
    </source>
</evidence>
<evidence type="ECO:0000313" key="5">
    <source>
        <dbReference type="Proteomes" id="UP000638648"/>
    </source>
</evidence>
<dbReference type="GO" id="GO:0006950">
    <property type="term" value="P:response to stress"/>
    <property type="evidence" value="ECO:0007669"/>
    <property type="project" value="UniProtKB-ARBA"/>
</dbReference>
<dbReference type="Gene3D" id="3.40.30.10">
    <property type="entry name" value="Glutaredoxin"/>
    <property type="match status" value="1"/>
</dbReference>
<accession>A0A927RPU8</accession>
<comment type="caution">
    <text evidence="4">The sequence shown here is derived from an EMBL/GenBank/DDBJ whole genome shotgun (WGS) entry which is preliminary data.</text>
</comment>
<dbReference type="EMBL" id="JADBEM010000001">
    <property type="protein sequence ID" value="MBE1611538.1"/>
    <property type="molecule type" value="Genomic_DNA"/>
</dbReference>
<name>A0A927RPU8_9ACTN</name>
<dbReference type="PANTHER" id="PTHR45663:SF11">
    <property type="entry name" value="GEO12009P1"/>
    <property type="match status" value="1"/>
</dbReference>
<dbReference type="RefSeq" id="WP_192754736.1">
    <property type="nucleotide sequence ID" value="NZ_BAABJL010000210.1"/>
</dbReference>
<dbReference type="Gene3D" id="1.25.40.10">
    <property type="entry name" value="Tetratricopeptide repeat domain"/>
    <property type="match status" value="1"/>
</dbReference>
<dbReference type="GO" id="GO:0005737">
    <property type="term" value="C:cytoplasm"/>
    <property type="evidence" value="ECO:0007669"/>
    <property type="project" value="TreeGrafter"/>
</dbReference>
<protein>
    <submittedName>
        <fullName evidence="4">Thioredoxin</fullName>
    </submittedName>
</protein>
<comment type="similarity">
    <text evidence="1">Belongs to the thioredoxin family.</text>
</comment>
<evidence type="ECO:0000256" key="2">
    <source>
        <dbReference type="ARBA" id="ARBA00023284"/>
    </source>
</evidence>
<reference evidence="4" key="1">
    <citation type="submission" date="2020-10" db="EMBL/GenBank/DDBJ databases">
        <title>Sequencing the genomes of 1000 actinobacteria strains.</title>
        <authorList>
            <person name="Klenk H.-P."/>
        </authorList>
    </citation>
    <scope>NUCLEOTIDE SEQUENCE</scope>
    <source>
        <strain evidence="4">DSM 45354</strain>
    </source>
</reference>